<sequence>MKRLMVVYGTRPEAIKMAPVIEALNRSPIFRPTVTVTAQHRGLLDQVHALFGIRADHDLDILSERQTLADITVRVLEGLCPLLRHERPEAVLVQGDTTTAFAGALAAFYSQIPVVHLEAGLRTGDRYSPFPEEINRRLATQLASLHLAPTPDARDNLLRDGVPASSVVVTGNTVIDALLWAVGRKAHYGDPALADLDDTARQVLLVTAHRRESWGDAMESIGSALADLARAEPDLLIVFPLHPNPVVRAAILPQVAHIGSIRLTEPLAYGAFARLMNRAHIILTDSGGIQEEGPGLGKPVLVIRDTTERPEALRAGTSRLVGTDREHIVKQVRLLLHDRGAYTAMAKAVNPYGDGRAADRTVRAIGHWMGLCGRPAEFGDAPYSAGDVASVPDAAGVEDGLAAQRGPFDAAEGIVVHEQYDDIGVPHRGGDVDEFGHARVRQ</sequence>
<evidence type="ECO:0000259" key="5">
    <source>
        <dbReference type="Pfam" id="PF02350"/>
    </source>
</evidence>
<keyword evidence="7" id="KW-1185">Reference proteome</keyword>
<dbReference type="EC" id="5.1.3.14" evidence="3"/>
<feature type="domain" description="UDP-N-acetylglucosamine 2-epimerase" evidence="5">
    <location>
        <begin position="23"/>
        <end position="365"/>
    </location>
</feature>
<organism evidence="6 7">
    <name type="scientific">Streptomyces aureus</name>
    <dbReference type="NCBI Taxonomy" id="193461"/>
    <lineage>
        <taxon>Bacteria</taxon>
        <taxon>Bacillati</taxon>
        <taxon>Actinomycetota</taxon>
        <taxon>Actinomycetes</taxon>
        <taxon>Kitasatosporales</taxon>
        <taxon>Streptomycetaceae</taxon>
        <taxon>Streptomyces</taxon>
    </lineage>
</organism>
<dbReference type="Proteomes" id="UP001571476">
    <property type="component" value="Unassembled WGS sequence"/>
</dbReference>
<evidence type="ECO:0000313" key="6">
    <source>
        <dbReference type="EMBL" id="MFA3842787.1"/>
    </source>
</evidence>
<evidence type="ECO:0000256" key="4">
    <source>
        <dbReference type="RuleBase" id="RU003513"/>
    </source>
</evidence>
<dbReference type="Gene3D" id="3.40.50.2000">
    <property type="entry name" value="Glycogen Phosphorylase B"/>
    <property type="match status" value="2"/>
</dbReference>
<dbReference type="NCBIfam" id="TIGR00236">
    <property type="entry name" value="wecB"/>
    <property type="match status" value="1"/>
</dbReference>
<dbReference type="PANTHER" id="PTHR43174:SF2">
    <property type="entry name" value="UDP-N-ACETYLGLUCOSAMINE 2-EPIMERASE"/>
    <property type="match status" value="1"/>
</dbReference>
<dbReference type="InterPro" id="IPR029767">
    <property type="entry name" value="WecB-like"/>
</dbReference>
<dbReference type="EMBL" id="JBGOSP010000044">
    <property type="protein sequence ID" value="MFA3842787.1"/>
    <property type="molecule type" value="Genomic_DNA"/>
</dbReference>
<dbReference type="InterPro" id="IPR003331">
    <property type="entry name" value="UDP_GlcNAc_Epimerase_2_dom"/>
</dbReference>
<dbReference type="RefSeq" id="WP_372566700.1">
    <property type="nucleotide sequence ID" value="NZ_JBGOSP010000044.1"/>
</dbReference>
<name>A0ABV4SWI7_9ACTN</name>
<comment type="similarity">
    <text evidence="2 4">Belongs to the UDP-N-acetylglucosamine 2-epimerase family.</text>
</comment>
<dbReference type="PANTHER" id="PTHR43174">
    <property type="entry name" value="UDP-N-ACETYLGLUCOSAMINE 2-EPIMERASE"/>
    <property type="match status" value="1"/>
</dbReference>
<protein>
    <recommendedName>
        <fullName evidence="3">UDP-N-acetylglucosamine 2-epimerase (non-hydrolyzing)</fullName>
        <ecNumber evidence="3">5.1.3.14</ecNumber>
    </recommendedName>
</protein>
<evidence type="ECO:0000256" key="3">
    <source>
        <dbReference type="ARBA" id="ARBA00038858"/>
    </source>
</evidence>
<evidence type="ECO:0000313" key="7">
    <source>
        <dbReference type="Proteomes" id="UP001571476"/>
    </source>
</evidence>
<dbReference type="GO" id="GO:0008761">
    <property type="term" value="F:UDP-N-acetylglucosamine 2-epimerase activity"/>
    <property type="evidence" value="ECO:0007669"/>
    <property type="project" value="UniProtKB-EC"/>
</dbReference>
<dbReference type="CDD" id="cd03786">
    <property type="entry name" value="GTB_UDP-GlcNAc_2-Epimerase"/>
    <property type="match status" value="1"/>
</dbReference>
<comment type="caution">
    <text evidence="6">The sequence shown here is derived from an EMBL/GenBank/DDBJ whole genome shotgun (WGS) entry which is preliminary data.</text>
</comment>
<dbReference type="Pfam" id="PF02350">
    <property type="entry name" value="Epimerase_2"/>
    <property type="match status" value="1"/>
</dbReference>
<proteinExistence type="inferred from homology"/>
<reference evidence="6 7" key="1">
    <citation type="submission" date="2024-08" db="EMBL/GenBank/DDBJ databases">
        <title>Genome sequence of Streptomyces aureus CACIA-1.46HGO.</title>
        <authorList>
            <person name="Evangelista-Martinez Z."/>
        </authorList>
    </citation>
    <scope>NUCLEOTIDE SEQUENCE [LARGE SCALE GENOMIC DNA]</scope>
    <source>
        <strain evidence="6 7">CACIA-1.46HGO</strain>
    </source>
</reference>
<evidence type="ECO:0000256" key="1">
    <source>
        <dbReference type="ARBA" id="ARBA00023235"/>
    </source>
</evidence>
<gene>
    <name evidence="6" type="primary">wecB</name>
    <name evidence="6" type="ORF">ACEG43_42705</name>
</gene>
<keyword evidence="1 4" id="KW-0413">Isomerase</keyword>
<accession>A0ABV4SWI7</accession>
<dbReference type="SUPFAM" id="SSF53756">
    <property type="entry name" value="UDP-Glycosyltransferase/glycogen phosphorylase"/>
    <property type="match status" value="1"/>
</dbReference>
<evidence type="ECO:0000256" key="2">
    <source>
        <dbReference type="ARBA" id="ARBA00038209"/>
    </source>
</evidence>